<dbReference type="PROSITE" id="PS51257">
    <property type="entry name" value="PROKAR_LIPOPROTEIN"/>
    <property type="match status" value="1"/>
</dbReference>
<comment type="caution">
    <text evidence="1">The sequence shown here is derived from an EMBL/GenBank/DDBJ whole genome shotgun (WGS) entry which is preliminary data.</text>
</comment>
<reference evidence="1" key="1">
    <citation type="journal article" date="2014" name="Int. J. Syst. Evol. Microbiol.">
        <title>Complete genome sequence of Corynebacterium casei LMG S-19264T (=DSM 44701T), isolated from a smear-ripened cheese.</title>
        <authorList>
            <consortium name="US DOE Joint Genome Institute (JGI-PGF)"/>
            <person name="Walter F."/>
            <person name="Albersmeier A."/>
            <person name="Kalinowski J."/>
            <person name="Ruckert C."/>
        </authorList>
    </citation>
    <scope>NUCLEOTIDE SEQUENCE</scope>
    <source>
        <strain evidence="1">JCM 13306</strain>
    </source>
</reference>
<dbReference type="PANTHER" id="PTHR41913">
    <property type="entry name" value="DUF1684 DOMAIN-CONTAINING PROTEIN"/>
    <property type="match status" value="1"/>
</dbReference>
<gene>
    <name evidence="1" type="ORF">GCM10009090_06910</name>
</gene>
<accession>A0A919F5F0</accession>
<sequence length="316" mass="34844">MRLRVWAVLASVAVGACSQGVTTPTAADTTPQTHAAAVAADRYEIELERWREERLARLRAPDGWLSYTGSGRLRPGTYRIGAAGDNDIVLPGGPAYLGVLRLEAESGARFEPDPRAEVRLRGTRLTGETELRPEAFERPGDRLEIGQAQFYLVRTGPVAGWRYRDAQAPALKNFPGIEYFPVDEGWRVRADWRVYPQPRPITLLTSIGTPLNATMPGEAVFRRDGHEYRLAPVTIEGEKRLFFLFADRTSGKETYGGARYLFVDPPSGHGIVLDFNRAENPPCALTPHVVCPVAPPQNRLDLAVNAGEKTYLAAAH</sequence>
<evidence type="ECO:0000313" key="1">
    <source>
        <dbReference type="EMBL" id="GHH48637.1"/>
    </source>
</evidence>
<dbReference type="AlphaFoldDB" id="A0A919F5F0"/>
<name>A0A919F5F0_9XANT</name>
<reference evidence="1" key="2">
    <citation type="submission" date="2020-09" db="EMBL/GenBank/DDBJ databases">
        <authorList>
            <person name="Sun Q."/>
            <person name="Ohkuma M."/>
        </authorList>
    </citation>
    <scope>NUCLEOTIDE SEQUENCE</scope>
    <source>
        <strain evidence="1">JCM 13306</strain>
    </source>
</reference>
<dbReference type="Pfam" id="PF07920">
    <property type="entry name" value="DUF1684"/>
    <property type="match status" value="1"/>
</dbReference>
<dbReference type="InterPro" id="IPR012467">
    <property type="entry name" value="DUF1684"/>
</dbReference>
<dbReference type="EMBL" id="BNBA01000004">
    <property type="protein sequence ID" value="GHH48637.1"/>
    <property type="molecule type" value="Genomic_DNA"/>
</dbReference>
<dbReference type="PANTHER" id="PTHR41913:SF1">
    <property type="entry name" value="DUF1684 DOMAIN-CONTAINING PROTEIN"/>
    <property type="match status" value="1"/>
</dbReference>
<evidence type="ECO:0008006" key="3">
    <source>
        <dbReference type="Google" id="ProtNLM"/>
    </source>
</evidence>
<protein>
    <recommendedName>
        <fullName evidence="3">DUF1684 domain-containing protein</fullName>
    </recommendedName>
</protein>
<evidence type="ECO:0000313" key="2">
    <source>
        <dbReference type="Proteomes" id="UP000623958"/>
    </source>
</evidence>
<dbReference type="CDD" id="cd00060">
    <property type="entry name" value="FHA"/>
    <property type="match status" value="1"/>
</dbReference>
<dbReference type="RefSeq" id="WP_434028567.1">
    <property type="nucleotide sequence ID" value="NZ_BNBA01000004.1"/>
</dbReference>
<dbReference type="Proteomes" id="UP000623958">
    <property type="component" value="Unassembled WGS sequence"/>
</dbReference>
<proteinExistence type="predicted"/>
<keyword evidence="2" id="KW-1185">Reference proteome</keyword>
<organism evidence="1 2">
    <name type="scientific">Xanthomonas boreopolis</name>
    <dbReference type="NCBI Taxonomy" id="86183"/>
    <lineage>
        <taxon>Bacteria</taxon>
        <taxon>Pseudomonadati</taxon>
        <taxon>Pseudomonadota</taxon>
        <taxon>Gammaproteobacteria</taxon>
        <taxon>Lysobacterales</taxon>
        <taxon>Lysobacteraceae</taxon>
        <taxon>Xanthomonas</taxon>
    </lineage>
</organism>